<dbReference type="Pfam" id="PF02517">
    <property type="entry name" value="Rce1-like"/>
    <property type="match status" value="1"/>
</dbReference>
<dbReference type="RefSeq" id="WP_343822911.1">
    <property type="nucleotide sequence ID" value="NZ_BAAACI010000001.1"/>
</dbReference>
<keyword evidence="4" id="KW-1185">Reference proteome</keyword>
<accession>A0ABP3VPG3</accession>
<feature type="transmembrane region" description="Helical" evidence="1">
    <location>
        <begin position="105"/>
        <end position="124"/>
    </location>
</feature>
<name>A0ABP3VPG3_CLOSU</name>
<dbReference type="InterPro" id="IPR003675">
    <property type="entry name" value="Rce1/LyrA-like_dom"/>
</dbReference>
<protein>
    <recommendedName>
        <fullName evidence="2">CAAX prenyl protease 2/Lysostaphin resistance protein A-like domain-containing protein</fullName>
    </recommendedName>
</protein>
<evidence type="ECO:0000256" key="1">
    <source>
        <dbReference type="SAM" id="Phobius"/>
    </source>
</evidence>
<keyword evidence="1" id="KW-0472">Membrane</keyword>
<feature type="transmembrane region" description="Helical" evidence="1">
    <location>
        <begin position="80"/>
        <end position="99"/>
    </location>
</feature>
<feature type="transmembrane region" description="Helical" evidence="1">
    <location>
        <begin position="12"/>
        <end position="33"/>
    </location>
</feature>
<sequence length="146" mass="16811">MIKDKPILKSIIWAFVILIFPVVSGVITQVLMMNNIQTMFIQGCFMLISLIILIVYMWKFKISFKKIGLIKIENGSAKKVLFFLPLVIAEAPFLLVGIHLNSIKYIITLLFFTIAVGISEEIYFRGIILKLLEEKYPKKNLLLFLL</sequence>
<dbReference type="Proteomes" id="UP001501047">
    <property type="component" value="Unassembled WGS sequence"/>
</dbReference>
<organism evidence="3 4">
    <name type="scientific">Clostridium subterminale</name>
    <dbReference type="NCBI Taxonomy" id="1550"/>
    <lineage>
        <taxon>Bacteria</taxon>
        <taxon>Bacillati</taxon>
        <taxon>Bacillota</taxon>
        <taxon>Clostridia</taxon>
        <taxon>Eubacteriales</taxon>
        <taxon>Clostridiaceae</taxon>
        <taxon>Clostridium</taxon>
    </lineage>
</organism>
<evidence type="ECO:0000259" key="2">
    <source>
        <dbReference type="Pfam" id="PF02517"/>
    </source>
</evidence>
<proteinExistence type="predicted"/>
<gene>
    <name evidence="3" type="ORF">GCM10008908_02680</name>
</gene>
<feature type="transmembrane region" description="Helical" evidence="1">
    <location>
        <begin position="39"/>
        <end position="59"/>
    </location>
</feature>
<evidence type="ECO:0000313" key="3">
    <source>
        <dbReference type="EMBL" id="GAA0765752.1"/>
    </source>
</evidence>
<evidence type="ECO:0000313" key="4">
    <source>
        <dbReference type="Proteomes" id="UP001501047"/>
    </source>
</evidence>
<keyword evidence="1" id="KW-0812">Transmembrane</keyword>
<comment type="caution">
    <text evidence="3">The sequence shown here is derived from an EMBL/GenBank/DDBJ whole genome shotgun (WGS) entry which is preliminary data.</text>
</comment>
<feature type="domain" description="CAAX prenyl protease 2/Lysostaphin resistance protein A-like" evidence="2">
    <location>
        <begin position="105"/>
        <end position="138"/>
    </location>
</feature>
<dbReference type="EMBL" id="BAAACI010000001">
    <property type="protein sequence ID" value="GAA0765752.1"/>
    <property type="molecule type" value="Genomic_DNA"/>
</dbReference>
<reference evidence="4" key="1">
    <citation type="journal article" date="2019" name="Int. J. Syst. Evol. Microbiol.">
        <title>The Global Catalogue of Microorganisms (GCM) 10K type strain sequencing project: providing services to taxonomists for standard genome sequencing and annotation.</title>
        <authorList>
            <consortium name="The Broad Institute Genomics Platform"/>
            <consortium name="The Broad Institute Genome Sequencing Center for Infectious Disease"/>
            <person name="Wu L."/>
            <person name="Ma J."/>
        </authorList>
    </citation>
    <scope>NUCLEOTIDE SEQUENCE [LARGE SCALE GENOMIC DNA]</scope>
    <source>
        <strain evidence="4">JCM 1417</strain>
    </source>
</reference>
<keyword evidence="1" id="KW-1133">Transmembrane helix</keyword>